<keyword evidence="2" id="KW-1185">Reference proteome</keyword>
<reference evidence="1 2" key="1">
    <citation type="submission" date="2024-09" db="EMBL/GenBank/DDBJ databases">
        <title>Novel species of the genus Pelomonas and Roseateles isolated from streams.</title>
        <authorList>
            <person name="Lu H."/>
        </authorList>
    </citation>
    <scope>NUCLEOTIDE SEQUENCE [LARGE SCALE GENOMIC DNA]</scope>
    <source>
        <strain evidence="1 2">DC23W</strain>
    </source>
</reference>
<dbReference type="SUPFAM" id="SSF48403">
    <property type="entry name" value="Ankyrin repeat"/>
    <property type="match status" value="1"/>
</dbReference>
<proteinExistence type="predicted"/>
<dbReference type="InterPro" id="IPR036770">
    <property type="entry name" value="Ankyrin_rpt-contain_sf"/>
</dbReference>
<protein>
    <submittedName>
        <fullName evidence="1">Ankyrin repeat domain-containing protein</fullName>
    </submittedName>
</protein>
<evidence type="ECO:0000313" key="2">
    <source>
        <dbReference type="Proteomes" id="UP001606300"/>
    </source>
</evidence>
<sequence>MSGGDWKEMFNAGCDGDLPLVQYHVRAGVDVNYAHPEFLSTPLVGAILAGQEAVALYLLENGAIASLPSEFDGATPMQAARRAGLTAVEDRLHALGIPRPPVPPQPTSWLQRLLARSAA</sequence>
<gene>
    <name evidence="1" type="ORF">ACG02S_18595</name>
</gene>
<name>A0ABW7ERY4_9BURK</name>
<dbReference type="Proteomes" id="UP001606300">
    <property type="component" value="Unassembled WGS sequence"/>
</dbReference>
<dbReference type="EMBL" id="JBIGHY010000007">
    <property type="protein sequence ID" value="MFG6415907.1"/>
    <property type="molecule type" value="Genomic_DNA"/>
</dbReference>
<evidence type="ECO:0000313" key="1">
    <source>
        <dbReference type="EMBL" id="MFG6415907.1"/>
    </source>
</evidence>
<comment type="caution">
    <text evidence="1">The sequence shown here is derived from an EMBL/GenBank/DDBJ whole genome shotgun (WGS) entry which is preliminary data.</text>
</comment>
<dbReference type="RefSeq" id="WP_394471976.1">
    <property type="nucleotide sequence ID" value="NZ_JBIGHY010000007.1"/>
</dbReference>
<accession>A0ABW7ERY4</accession>
<dbReference type="Gene3D" id="1.25.40.20">
    <property type="entry name" value="Ankyrin repeat-containing domain"/>
    <property type="match status" value="1"/>
</dbReference>
<organism evidence="1 2">
    <name type="scientific">Pelomonas dachongensis</name>
    <dbReference type="NCBI Taxonomy" id="3299029"/>
    <lineage>
        <taxon>Bacteria</taxon>
        <taxon>Pseudomonadati</taxon>
        <taxon>Pseudomonadota</taxon>
        <taxon>Betaproteobacteria</taxon>
        <taxon>Burkholderiales</taxon>
        <taxon>Sphaerotilaceae</taxon>
        <taxon>Roseateles</taxon>
    </lineage>
</organism>